<dbReference type="PANTHER" id="PTHR37804">
    <property type="entry name" value="CDAA REGULATORY PROTEIN CDAR"/>
    <property type="match status" value="1"/>
</dbReference>
<reference evidence="2 3" key="2">
    <citation type="journal article" date="2012" name="Stand. Genomic Sci.">
        <title>Complete genome sequence of the sulfate-reducing firmicute Desulfotomaculum ruminis type strain (DL(T)).</title>
        <authorList>
            <person name="Spring S."/>
            <person name="Visser M."/>
            <person name="Lu M."/>
            <person name="Copeland A."/>
            <person name="Lapidus A."/>
            <person name="Lucas S."/>
            <person name="Cheng J.F."/>
            <person name="Han C."/>
            <person name="Tapia R."/>
            <person name="Goodwin L.A."/>
            <person name="Pitluck S."/>
            <person name="Ivanova N."/>
            <person name="Land M."/>
            <person name="Hauser L."/>
            <person name="Larimer F."/>
            <person name="Rohde M."/>
            <person name="Goker M."/>
            <person name="Detter J.C."/>
            <person name="Kyrpides N.C."/>
            <person name="Woyke T."/>
            <person name="Schaap P.J."/>
            <person name="Plugge C.M."/>
            <person name="Muyzer G."/>
            <person name="Kuever J."/>
            <person name="Pereira I.A."/>
            <person name="Parshina S.N."/>
            <person name="Bernier-Latmani R."/>
            <person name="Stams A.J."/>
            <person name="Klenk H.P."/>
        </authorList>
    </citation>
    <scope>NUCLEOTIDE SEQUENCE [LARGE SCALE GENOMIC DNA]</scope>
    <source>
        <strain evidence="3">ATCC 23193 / DSM 2154 / NCIB 8452 / DL</strain>
    </source>
</reference>
<name>F6DQU1_DESRL</name>
<dbReference type="KEGG" id="dru:Desru_0368"/>
<dbReference type="STRING" id="696281.Desru_0368"/>
<reference evidence="3" key="1">
    <citation type="submission" date="2011-05" db="EMBL/GenBank/DDBJ databases">
        <title>Complete sequence of Desulfotomaculum ruminis DSM 2154.</title>
        <authorList>
            <person name="Lucas S."/>
            <person name="Copeland A."/>
            <person name="Lapidus A."/>
            <person name="Cheng J.-F."/>
            <person name="Goodwin L."/>
            <person name="Pitluck S."/>
            <person name="Lu M."/>
            <person name="Detter J.C."/>
            <person name="Han C."/>
            <person name="Tapia R."/>
            <person name="Land M."/>
            <person name="Hauser L."/>
            <person name="Kyrpides N."/>
            <person name="Ivanova N."/>
            <person name="Mikhailova N."/>
            <person name="Pagani I."/>
            <person name="Stams A.J.M."/>
            <person name="Plugge C.M."/>
            <person name="Muyzer G."/>
            <person name="Kuever J."/>
            <person name="Parshina S.N."/>
            <person name="Ivanova A.E."/>
            <person name="Nazina T.N."/>
            <person name="Brambilla E."/>
            <person name="Spring S."/>
            <person name="Klenk H.-P."/>
            <person name="Woyke T."/>
        </authorList>
    </citation>
    <scope>NUCLEOTIDE SEQUENCE [LARGE SCALE GENOMIC DNA]</scope>
    <source>
        <strain evidence="3">ATCC 23193 / DSM 2154 / NCIB 8452 / DL</strain>
    </source>
</reference>
<dbReference type="Pfam" id="PF07949">
    <property type="entry name" value="YbbR"/>
    <property type="match status" value="3"/>
</dbReference>
<dbReference type="Proteomes" id="UP000009234">
    <property type="component" value="Chromosome"/>
</dbReference>
<evidence type="ECO:0000256" key="1">
    <source>
        <dbReference type="SAM" id="MobiDB-lite"/>
    </source>
</evidence>
<feature type="region of interest" description="Disordered" evidence="1">
    <location>
        <begin position="299"/>
        <end position="322"/>
    </location>
</feature>
<dbReference type="RefSeq" id="WP_013840440.1">
    <property type="nucleotide sequence ID" value="NC_015589.1"/>
</dbReference>
<gene>
    <name evidence="2" type="ordered locus">Desru_0368</name>
</gene>
<dbReference type="Gene3D" id="2.170.120.30">
    <property type="match status" value="1"/>
</dbReference>
<dbReference type="AlphaFoldDB" id="F6DQU1"/>
<sequence length="322" mass="35014">MIRLKWSNNSMMLLSVLLALLLWVYVTIVENPVKEQDFRVELDTRGEVAQGVLVDGLPKNVVVRVQGKTAQLSGIRATDFQATVELGALEEGNTSRPVHVTVPSGLQVVQVNPARVNLTVEKIIQKQVPVRVVVKGEPASGYSALEPVVQPAAVLVKGSAKIVNQLKSLEVTANIISATQNLEQVLMVQVPTGVSCSPDRVKVIIPVTRTMPSRSLPVVPRYSGSLPEAYQLVRAIVQPATVQVYAPVEVLNRLESISTEAVRLDGITENTLKEVRLLVPEGVVDMVPGKVEVAIQVRLKQTQPETPPPDEEPENPPVEEQP</sequence>
<keyword evidence="3" id="KW-1185">Reference proteome</keyword>
<dbReference type="PANTHER" id="PTHR37804:SF1">
    <property type="entry name" value="CDAA REGULATORY PROTEIN CDAR"/>
    <property type="match status" value="1"/>
</dbReference>
<accession>F6DQU1</accession>
<dbReference type="eggNOG" id="COG4856">
    <property type="taxonomic scope" value="Bacteria"/>
</dbReference>
<dbReference type="Gene3D" id="2.170.120.40">
    <property type="entry name" value="YbbR-like domain"/>
    <property type="match status" value="2"/>
</dbReference>
<proteinExistence type="predicted"/>
<evidence type="ECO:0000313" key="3">
    <source>
        <dbReference type="Proteomes" id="UP000009234"/>
    </source>
</evidence>
<dbReference type="InterPro" id="IPR053154">
    <property type="entry name" value="c-di-AMP_regulator"/>
</dbReference>
<dbReference type="OrthoDB" id="2111604at2"/>
<dbReference type="InterPro" id="IPR012505">
    <property type="entry name" value="YbbR"/>
</dbReference>
<dbReference type="HOGENOM" id="CLU_039811_1_0_9"/>
<protein>
    <submittedName>
        <fullName evidence="2">YbbR family protein</fullName>
    </submittedName>
</protein>
<dbReference type="EMBL" id="CP002780">
    <property type="protein sequence ID" value="AEG58665.1"/>
    <property type="molecule type" value="Genomic_DNA"/>
</dbReference>
<evidence type="ECO:0000313" key="2">
    <source>
        <dbReference type="EMBL" id="AEG58665.1"/>
    </source>
</evidence>
<organism evidence="2 3">
    <name type="scientific">Desulforamulus ruminis (strain ATCC 23193 / DSM 2154 / NCIMB 8452 / DL)</name>
    <name type="common">Desulfotomaculum ruminis</name>
    <dbReference type="NCBI Taxonomy" id="696281"/>
    <lineage>
        <taxon>Bacteria</taxon>
        <taxon>Bacillati</taxon>
        <taxon>Bacillota</taxon>
        <taxon>Clostridia</taxon>
        <taxon>Eubacteriales</taxon>
        <taxon>Peptococcaceae</taxon>
        <taxon>Desulforamulus</taxon>
    </lineage>
</organism>